<dbReference type="PROSITE" id="PS50005">
    <property type="entry name" value="TPR"/>
    <property type="match status" value="1"/>
</dbReference>
<feature type="transmembrane region" description="Helical" evidence="2">
    <location>
        <begin position="33"/>
        <end position="54"/>
    </location>
</feature>
<keyword evidence="2" id="KW-0472">Membrane</keyword>
<gene>
    <name evidence="3" type="ORF">K5V21_12775</name>
</gene>
<organism evidence="3 4">
    <name type="scientific">Clostridium sardiniense</name>
    <name type="common">Clostridium absonum</name>
    <dbReference type="NCBI Taxonomy" id="29369"/>
    <lineage>
        <taxon>Bacteria</taxon>
        <taxon>Bacillati</taxon>
        <taxon>Bacillota</taxon>
        <taxon>Clostridia</taxon>
        <taxon>Eubacteriales</taxon>
        <taxon>Clostridiaceae</taxon>
        <taxon>Clostridium</taxon>
    </lineage>
</organism>
<evidence type="ECO:0000313" key="4">
    <source>
        <dbReference type="Proteomes" id="UP001299068"/>
    </source>
</evidence>
<reference evidence="3 4" key="1">
    <citation type="journal article" date="2021" name="Cell Host Microbe">
        <title>in vivo commensal control of Clostridioides difficile virulence.</title>
        <authorList>
            <person name="Girinathan B.P."/>
            <person name="Dibenedetto N."/>
            <person name="Worley J.N."/>
            <person name="Peltier J."/>
            <person name="Arrieta-Ortiz M.L."/>
            <person name="Rupa Christinal Immanuel S."/>
            <person name="Lavin R."/>
            <person name="Delaney M.L."/>
            <person name="Cummins C."/>
            <person name="Hoffmann M."/>
            <person name="Luo Y."/>
            <person name="Gonzalez-Escalona N."/>
            <person name="Allard M."/>
            <person name="Onderdonk A.B."/>
            <person name="Gerber G.K."/>
            <person name="Sonenshein A.L."/>
            <person name="Baliga N."/>
            <person name="Dupuy B."/>
            <person name="Bry L."/>
        </authorList>
    </citation>
    <scope>NUCLEOTIDE SEQUENCE [LARGE SCALE GENOMIC DNA]</scope>
    <source>
        <strain evidence="3 4">DSM 599</strain>
    </source>
</reference>
<dbReference type="InterPro" id="IPR011990">
    <property type="entry name" value="TPR-like_helical_dom_sf"/>
</dbReference>
<keyword evidence="2" id="KW-1133">Transmembrane helix</keyword>
<dbReference type="SMART" id="SM00028">
    <property type="entry name" value="TPR"/>
    <property type="match status" value="1"/>
</dbReference>
<accession>A0ABS7L0E9</accession>
<evidence type="ECO:0000256" key="1">
    <source>
        <dbReference type="PROSITE-ProRule" id="PRU00339"/>
    </source>
</evidence>
<comment type="caution">
    <text evidence="3">The sequence shown here is derived from an EMBL/GenBank/DDBJ whole genome shotgun (WGS) entry which is preliminary data.</text>
</comment>
<evidence type="ECO:0000313" key="3">
    <source>
        <dbReference type="EMBL" id="MBY0756322.1"/>
    </source>
</evidence>
<keyword evidence="2" id="KW-0812">Transmembrane</keyword>
<evidence type="ECO:0000256" key="2">
    <source>
        <dbReference type="SAM" id="Phobius"/>
    </source>
</evidence>
<dbReference type="InterPro" id="IPR019734">
    <property type="entry name" value="TPR_rpt"/>
</dbReference>
<protein>
    <recommendedName>
        <fullName evidence="5">Tetratricopeptide repeat protein</fullName>
    </recommendedName>
</protein>
<evidence type="ECO:0008006" key="5">
    <source>
        <dbReference type="Google" id="ProtNLM"/>
    </source>
</evidence>
<feature type="transmembrane region" description="Helical" evidence="2">
    <location>
        <begin position="66"/>
        <end position="87"/>
    </location>
</feature>
<sequence length="452" mass="52783">MGIIKAGLKIIVYLITMLVYILLPIFLNFKGNIILALILSLILIFSTIKIVKNIVNKEKGSKVKDILFCTLNLILIGIVVVMTITVVEIYREEDRSVALYAVLEKTEMEPEGYNDVFKKEEKEDYKILYTEKLEPALNNINLILDKAIKSNNRVFGDFDKSPVTIKFDYIKDVFEGRYNSEGLDGMYIPLTKNIYFYGKDAYDDALGTLKLQDSLIHEYTHHVMFEFFKANEIDISTIPLWFIEGVAEHIADTNYITEINKIVPFNKLVTTEQWEKNLKKENTIYMQSKYAVRRIVILKGENKLKDIILKSKESDFNTAFKEVVGISIEDLERIMNENLKDNFTKQFFEFRNADKDRTKEEKIYSDKYMNEKEKALKKYILIENNPRAYSSLANIYINGNEYDKAEKLLKEGIEKNPEESGLYRGLGLMYEKKNQLELANEWFRKEESLNKK</sequence>
<keyword evidence="1" id="KW-0802">TPR repeat</keyword>
<feature type="transmembrane region" description="Helical" evidence="2">
    <location>
        <begin position="7"/>
        <end position="27"/>
    </location>
</feature>
<dbReference type="Proteomes" id="UP001299068">
    <property type="component" value="Unassembled WGS sequence"/>
</dbReference>
<name>A0ABS7L0E9_CLOSR</name>
<dbReference type="EMBL" id="JAIKTU010000010">
    <property type="protein sequence ID" value="MBY0756322.1"/>
    <property type="molecule type" value="Genomic_DNA"/>
</dbReference>
<dbReference type="RefSeq" id="WP_221861579.1">
    <property type="nucleotide sequence ID" value="NZ_JAIKTU010000010.1"/>
</dbReference>
<proteinExistence type="predicted"/>
<keyword evidence="4" id="KW-1185">Reference proteome</keyword>
<dbReference type="Gene3D" id="1.25.40.10">
    <property type="entry name" value="Tetratricopeptide repeat domain"/>
    <property type="match status" value="1"/>
</dbReference>
<dbReference type="SUPFAM" id="SSF48452">
    <property type="entry name" value="TPR-like"/>
    <property type="match status" value="1"/>
</dbReference>
<feature type="repeat" description="TPR" evidence="1">
    <location>
        <begin position="386"/>
        <end position="419"/>
    </location>
</feature>